<dbReference type="EMBL" id="CBXI010000044">
    <property type="protein sequence ID" value="CDL92668.1"/>
    <property type="molecule type" value="Genomic_DNA"/>
</dbReference>
<dbReference type="PANTHER" id="PTHR32089">
    <property type="entry name" value="METHYL-ACCEPTING CHEMOTAXIS PROTEIN MCPB"/>
    <property type="match status" value="1"/>
</dbReference>
<dbReference type="GeneID" id="29419288"/>
<comment type="caution">
    <text evidence="4">The sequence shown here is derived from an EMBL/GenBank/DDBJ whole genome shotgun (WGS) entry which is preliminary data.</text>
</comment>
<dbReference type="AlphaFoldDB" id="W6N7E4"/>
<name>W6N7E4_CLOTY</name>
<reference evidence="4 5" key="1">
    <citation type="journal article" date="2015" name="Genome Announc.">
        <title>Draft Genome Sequence of Clostridium tyrobutyricum Strain DIVETGP, Isolated from Cow's Milk for Grana Padano Production.</title>
        <authorList>
            <person name="Soggiu A."/>
            <person name="Piras C."/>
            <person name="Gaiarsa S."/>
            <person name="Sassera D."/>
            <person name="Roncada P."/>
            <person name="Bendixen E."/>
            <person name="Brasca M."/>
            <person name="Bonizzi L."/>
        </authorList>
    </citation>
    <scope>NUCLEOTIDE SEQUENCE [LARGE SCALE GENOMIC DNA]</scope>
    <source>
        <strain evidence="4 5">DIVETGP</strain>
    </source>
</reference>
<dbReference type="Proteomes" id="UP000019482">
    <property type="component" value="Unassembled WGS sequence"/>
</dbReference>
<gene>
    <name evidence="4" type="ORF">CTDIVETGP_2738</name>
</gene>
<evidence type="ECO:0000256" key="1">
    <source>
        <dbReference type="ARBA" id="ARBA00023224"/>
    </source>
</evidence>
<dbReference type="GO" id="GO:0016020">
    <property type="term" value="C:membrane"/>
    <property type="evidence" value="ECO:0007669"/>
    <property type="project" value="InterPro"/>
</dbReference>
<dbReference type="PROSITE" id="PS50111">
    <property type="entry name" value="CHEMOTAXIS_TRANSDUC_2"/>
    <property type="match status" value="1"/>
</dbReference>
<keyword evidence="5" id="KW-1185">Reference proteome</keyword>
<evidence type="ECO:0000313" key="4">
    <source>
        <dbReference type="EMBL" id="CDL92668.1"/>
    </source>
</evidence>
<keyword evidence="1 2" id="KW-0807">Transducer</keyword>
<feature type="domain" description="Methyl-accepting transducer" evidence="3">
    <location>
        <begin position="35"/>
        <end position="271"/>
    </location>
</feature>
<dbReference type="InterPro" id="IPR004089">
    <property type="entry name" value="MCPsignal_dom"/>
</dbReference>
<evidence type="ECO:0000313" key="5">
    <source>
        <dbReference type="Proteomes" id="UP000019482"/>
    </source>
</evidence>
<sequence>MDFSNTKKENNVELGDTKVISNDDTVEFLKNMKIKIEDIIKQHNEVNSEHDILKQLTKDIENHMSGISNVTKNAIESTNLLFEKGNKLLDLTEETIEKSVKGRQAIELNKKEIESLEKEIKGTYSSLNELAERFNKINQIAQLITGIARQTNLLALNASIEAARAGESGKGFAVVADEVKKLAEVTGSSTKDITDLIRSINDDTKVVLDNAGKSTEFVEHGIKSSKEAMQKIDDTLSAFSEVENIVKAVKNSMTEQKQNIEEISQKTSAIDDILNNTSTQILKHIDEASVVDEALDESVNELVSFTEKLN</sequence>
<dbReference type="GO" id="GO:0007165">
    <property type="term" value="P:signal transduction"/>
    <property type="evidence" value="ECO:0007669"/>
    <property type="project" value="UniProtKB-KW"/>
</dbReference>
<dbReference type="SMART" id="SM00283">
    <property type="entry name" value="MA"/>
    <property type="match status" value="1"/>
</dbReference>
<proteinExistence type="predicted"/>
<dbReference type="OrthoDB" id="9807021at2"/>
<organism evidence="4 5">
    <name type="scientific">Clostridium tyrobutyricum DIVETGP</name>
    <dbReference type="NCBI Taxonomy" id="1408889"/>
    <lineage>
        <taxon>Bacteria</taxon>
        <taxon>Bacillati</taxon>
        <taxon>Bacillota</taxon>
        <taxon>Clostridia</taxon>
        <taxon>Eubacteriales</taxon>
        <taxon>Clostridiaceae</taxon>
        <taxon>Clostridium</taxon>
    </lineage>
</organism>
<evidence type="ECO:0000259" key="3">
    <source>
        <dbReference type="PROSITE" id="PS50111"/>
    </source>
</evidence>
<protein>
    <submittedName>
        <fullName evidence="4">Methyl-accepting chemotaxis protein</fullName>
    </submittedName>
</protein>
<evidence type="ECO:0000256" key="2">
    <source>
        <dbReference type="PROSITE-ProRule" id="PRU00284"/>
    </source>
</evidence>
<dbReference type="SUPFAM" id="SSF58104">
    <property type="entry name" value="Methyl-accepting chemotaxis protein (MCP) signaling domain"/>
    <property type="match status" value="1"/>
</dbReference>
<dbReference type="Gene3D" id="1.10.287.950">
    <property type="entry name" value="Methyl-accepting chemotaxis protein"/>
    <property type="match status" value="1"/>
</dbReference>
<dbReference type="PANTHER" id="PTHR32089:SF112">
    <property type="entry name" value="LYSOZYME-LIKE PROTEIN-RELATED"/>
    <property type="match status" value="1"/>
</dbReference>
<dbReference type="Pfam" id="PF00015">
    <property type="entry name" value="MCPsignal"/>
    <property type="match status" value="1"/>
</dbReference>
<accession>W6N7E4</accession>
<dbReference type="RefSeq" id="WP_017751095.1">
    <property type="nucleotide sequence ID" value="NZ_CBXI010000044.1"/>
</dbReference>